<evidence type="ECO:0000313" key="1">
    <source>
        <dbReference type="EMBL" id="GCC34089.1"/>
    </source>
</evidence>
<reference evidence="1 2" key="1">
    <citation type="journal article" date="2018" name="Nat. Ecol. Evol.">
        <title>Shark genomes provide insights into elasmobranch evolution and the origin of vertebrates.</title>
        <authorList>
            <person name="Hara Y"/>
            <person name="Yamaguchi K"/>
            <person name="Onimaru K"/>
            <person name="Kadota M"/>
            <person name="Koyanagi M"/>
            <person name="Keeley SD"/>
            <person name="Tatsumi K"/>
            <person name="Tanaka K"/>
            <person name="Motone F"/>
            <person name="Kageyama Y"/>
            <person name="Nozu R"/>
            <person name="Adachi N"/>
            <person name="Nishimura O"/>
            <person name="Nakagawa R"/>
            <person name="Tanegashima C"/>
            <person name="Kiyatake I"/>
            <person name="Matsumoto R"/>
            <person name="Murakumo K"/>
            <person name="Nishida K"/>
            <person name="Terakita A"/>
            <person name="Kuratani S"/>
            <person name="Sato K"/>
            <person name="Hyodo S Kuraku.S."/>
        </authorList>
    </citation>
    <scope>NUCLEOTIDE SEQUENCE [LARGE SCALE GENOMIC DNA]</scope>
</reference>
<name>A0A401SUL8_CHIPU</name>
<sequence>MVSRIRTIHKSQSLILVNKEPVSNSYMAEDQKILDDMINYLGTMFEDMNQLYVRTQLLLCDMTICFNSPVNTEAVKHGEESYKHHKEISDQQQN</sequence>
<comment type="caution">
    <text evidence="1">The sequence shown here is derived from an EMBL/GenBank/DDBJ whole genome shotgun (WGS) entry which is preliminary data.</text>
</comment>
<gene>
    <name evidence="1" type="ORF">chiPu_0012562</name>
</gene>
<dbReference type="Proteomes" id="UP000287033">
    <property type="component" value="Unassembled WGS sequence"/>
</dbReference>
<dbReference type="AlphaFoldDB" id="A0A401SUL8"/>
<keyword evidence="2" id="KW-1185">Reference proteome</keyword>
<organism evidence="1 2">
    <name type="scientific">Chiloscyllium punctatum</name>
    <name type="common">Brownbanded bambooshark</name>
    <name type="synonym">Hemiscyllium punctatum</name>
    <dbReference type="NCBI Taxonomy" id="137246"/>
    <lineage>
        <taxon>Eukaryota</taxon>
        <taxon>Metazoa</taxon>
        <taxon>Chordata</taxon>
        <taxon>Craniata</taxon>
        <taxon>Vertebrata</taxon>
        <taxon>Chondrichthyes</taxon>
        <taxon>Elasmobranchii</taxon>
        <taxon>Galeomorphii</taxon>
        <taxon>Galeoidea</taxon>
        <taxon>Orectolobiformes</taxon>
        <taxon>Hemiscylliidae</taxon>
        <taxon>Chiloscyllium</taxon>
    </lineage>
</organism>
<accession>A0A401SUL8</accession>
<dbReference type="OrthoDB" id="9448568at2759"/>
<protein>
    <submittedName>
        <fullName evidence="1">Uncharacterized protein</fullName>
    </submittedName>
</protein>
<dbReference type="EMBL" id="BEZZ01000567">
    <property type="protein sequence ID" value="GCC34089.1"/>
    <property type="molecule type" value="Genomic_DNA"/>
</dbReference>
<proteinExistence type="predicted"/>
<evidence type="ECO:0000313" key="2">
    <source>
        <dbReference type="Proteomes" id="UP000287033"/>
    </source>
</evidence>